<protein>
    <submittedName>
        <fullName evidence="1">Uncharacterized protein</fullName>
    </submittedName>
</protein>
<dbReference type="OrthoDB" id="3254408at2759"/>
<name>A0A9P3PT88_LYOSH</name>
<evidence type="ECO:0000313" key="1">
    <source>
        <dbReference type="EMBL" id="GLB41163.1"/>
    </source>
</evidence>
<proteinExistence type="predicted"/>
<dbReference type="Proteomes" id="UP001063166">
    <property type="component" value="Unassembled WGS sequence"/>
</dbReference>
<dbReference type="AlphaFoldDB" id="A0A9P3PT88"/>
<comment type="caution">
    <text evidence="1">The sequence shown here is derived from an EMBL/GenBank/DDBJ whole genome shotgun (WGS) entry which is preliminary data.</text>
</comment>
<evidence type="ECO:0000313" key="2">
    <source>
        <dbReference type="Proteomes" id="UP001063166"/>
    </source>
</evidence>
<sequence length="189" mass="21730">MPWPPALVHEFDLVDPGTPKESDYYGPYNSLLHYLFPISQDFLIFPQPKGPVFPDTAEDATIFVVTAEQHPVFFLEVKPWRDINDLRARGVTDREMRERFQRLIGELRLPKLYGLSAMGPRYAVYEYTAATSAIEPKAIPPHPRLVNDIAPVSRWDNDLLTDVGEIKIRSVVRTVKEMRQEARQSKPII</sequence>
<gene>
    <name evidence="1" type="ORF">LshimejAT787_0903780</name>
</gene>
<organism evidence="1 2">
    <name type="scientific">Lyophyllum shimeji</name>
    <name type="common">Hon-shimeji</name>
    <name type="synonym">Tricholoma shimeji</name>
    <dbReference type="NCBI Taxonomy" id="47721"/>
    <lineage>
        <taxon>Eukaryota</taxon>
        <taxon>Fungi</taxon>
        <taxon>Dikarya</taxon>
        <taxon>Basidiomycota</taxon>
        <taxon>Agaricomycotina</taxon>
        <taxon>Agaricomycetes</taxon>
        <taxon>Agaricomycetidae</taxon>
        <taxon>Agaricales</taxon>
        <taxon>Tricholomatineae</taxon>
        <taxon>Lyophyllaceae</taxon>
        <taxon>Lyophyllum</taxon>
    </lineage>
</organism>
<dbReference type="EMBL" id="BRPK01000009">
    <property type="protein sequence ID" value="GLB41163.1"/>
    <property type="molecule type" value="Genomic_DNA"/>
</dbReference>
<accession>A0A9P3PT88</accession>
<reference evidence="1" key="1">
    <citation type="submission" date="2022-07" db="EMBL/GenBank/DDBJ databases">
        <title>The genome of Lyophyllum shimeji provides insight into the initial evolution of ectomycorrhizal fungal genome.</title>
        <authorList>
            <person name="Kobayashi Y."/>
            <person name="Shibata T."/>
            <person name="Hirakawa H."/>
            <person name="Shigenobu S."/>
            <person name="Nishiyama T."/>
            <person name="Yamada A."/>
            <person name="Hasebe M."/>
            <person name="Kawaguchi M."/>
        </authorList>
    </citation>
    <scope>NUCLEOTIDE SEQUENCE</scope>
    <source>
        <strain evidence="1">AT787</strain>
    </source>
</reference>
<keyword evidence="2" id="KW-1185">Reference proteome</keyword>